<name>A0ABQ8TAV3_PERAM</name>
<dbReference type="EMBL" id="JAJSOF020000013">
    <property type="protein sequence ID" value="KAJ4442970.1"/>
    <property type="molecule type" value="Genomic_DNA"/>
</dbReference>
<evidence type="ECO:0000313" key="1">
    <source>
        <dbReference type="EMBL" id="KAJ4442970.1"/>
    </source>
</evidence>
<protein>
    <submittedName>
        <fullName evidence="1">Uncharacterized protein</fullName>
    </submittedName>
</protein>
<proteinExistence type="predicted"/>
<reference evidence="1 2" key="1">
    <citation type="journal article" date="2022" name="Allergy">
        <title>Genome assembly and annotation of Periplaneta americana reveal a comprehensive cockroach allergen profile.</title>
        <authorList>
            <person name="Wang L."/>
            <person name="Xiong Q."/>
            <person name="Saelim N."/>
            <person name="Wang L."/>
            <person name="Nong W."/>
            <person name="Wan A.T."/>
            <person name="Shi M."/>
            <person name="Liu X."/>
            <person name="Cao Q."/>
            <person name="Hui J.H.L."/>
            <person name="Sookrung N."/>
            <person name="Leung T.F."/>
            <person name="Tungtrongchitr A."/>
            <person name="Tsui S.K.W."/>
        </authorList>
    </citation>
    <scope>NUCLEOTIDE SEQUENCE [LARGE SCALE GENOMIC DNA]</scope>
    <source>
        <strain evidence="1">PWHHKU_190912</strain>
    </source>
</reference>
<sequence>MSPGSSTESYPTFARIGLRENPGKNLKQVTCPDRDSNPGHLVSPPDALTVTPQCKIDSIFYLPVGSGGSKIIFYNSASSMCYGKLRKFRILLYIHPWTDRLDTATCTHTLLSTAVHIRTDHVRYTLRYLHCFSVVSCPHSSDSALNGILFIALKLNFNYSSSSPPPPASPKYFPKNLNLCSSLKVRVKSHNHTEQPYRKPEPRSLRASMLAKSYRNACDELS</sequence>
<accession>A0ABQ8TAV3</accession>
<organism evidence="1 2">
    <name type="scientific">Periplaneta americana</name>
    <name type="common">American cockroach</name>
    <name type="synonym">Blatta americana</name>
    <dbReference type="NCBI Taxonomy" id="6978"/>
    <lineage>
        <taxon>Eukaryota</taxon>
        <taxon>Metazoa</taxon>
        <taxon>Ecdysozoa</taxon>
        <taxon>Arthropoda</taxon>
        <taxon>Hexapoda</taxon>
        <taxon>Insecta</taxon>
        <taxon>Pterygota</taxon>
        <taxon>Neoptera</taxon>
        <taxon>Polyneoptera</taxon>
        <taxon>Dictyoptera</taxon>
        <taxon>Blattodea</taxon>
        <taxon>Blattoidea</taxon>
        <taxon>Blattidae</taxon>
        <taxon>Blattinae</taxon>
        <taxon>Periplaneta</taxon>
    </lineage>
</organism>
<gene>
    <name evidence="1" type="ORF">ANN_04618</name>
</gene>
<comment type="caution">
    <text evidence="1">The sequence shown here is derived from an EMBL/GenBank/DDBJ whole genome shotgun (WGS) entry which is preliminary data.</text>
</comment>
<keyword evidence="2" id="KW-1185">Reference proteome</keyword>
<dbReference type="Proteomes" id="UP001148838">
    <property type="component" value="Unassembled WGS sequence"/>
</dbReference>
<evidence type="ECO:0000313" key="2">
    <source>
        <dbReference type="Proteomes" id="UP001148838"/>
    </source>
</evidence>